<proteinExistence type="predicted"/>
<protein>
    <submittedName>
        <fullName evidence="2">Uncharacterized protein</fullName>
    </submittedName>
</protein>
<evidence type="ECO:0000313" key="3">
    <source>
        <dbReference type="Proteomes" id="UP000663181"/>
    </source>
</evidence>
<evidence type="ECO:0000313" key="2">
    <source>
        <dbReference type="EMBL" id="QRN52152.1"/>
    </source>
</evidence>
<accession>A0ABX7GQQ7</accession>
<organism evidence="2 3">
    <name type="scientific">Dyella caseinilytica</name>
    <dbReference type="NCBI Taxonomy" id="1849581"/>
    <lineage>
        <taxon>Bacteria</taxon>
        <taxon>Pseudomonadati</taxon>
        <taxon>Pseudomonadota</taxon>
        <taxon>Gammaproteobacteria</taxon>
        <taxon>Lysobacterales</taxon>
        <taxon>Rhodanobacteraceae</taxon>
        <taxon>Dyella</taxon>
    </lineage>
</organism>
<name>A0ABX7GQQ7_9GAMM</name>
<dbReference type="Proteomes" id="UP000663181">
    <property type="component" value="Chromosome"/>
</dbReference>
<keyword evidence="3" id="KW-1185">Reference proteome</keyword>
<feature type="chain" id="PRO_5045580458" evidence="1">
    <location>
        <begin position="32"/>
        <end position="262"/>
    </location>
</feature>
<reference evidence="2 3" key="1">
    <citation type="submission" date="2020-10" db="EMBL/GenBank/DDBJ databases">
        <title>Phylogeny of dyella-like bacteria.</title>
        <authorList>
            <person name="Fu J."/>
        </authorList>
    </citation>
    <scope>NUCLEOTIDE SEQUENCE [LARGE SCALE GENOMIC DNA]</scope>
    <source>
        <strain evidence="2 3">DHOB09</strain>
    </source>
</reference>
<dbReference type="EMBL" id="CP064030">
    <property type="protein sequence ID" value="QRN52152.1"/>
    <property type="molecule type" value="Genomic_DNA"/>
</dbReference>
<evidence type="ECO:0000256" key="1">
    <source>
        <dbReference type="SAM" id="SignalP"/>
    </source>
</evidence>
<feature type="signal peptide" evidence="1">
    <location>
        <begin position="1"/>
        <end position="31"/>
    </location>
</feature>
<sequence>MKNLNRPHFSSSLFTPIAVALAFVLATPLLAQDTGSVPFDATENALSGTYTCDGGSQVTINSVDTSTTDVSGSSDATGSNQSATACGLPLYSIASADDTTNAADTTTQDDGDGSSTLSQVSLLGGVVSYTSKSESDSCQADATGQPTCTGAVTIQGLTFAGQPITGTFTQPTTFQTTDLQVDVGSSCTGAALFTGQLTIGDYSIQQDGDTGTLDFAAIHLVGTLTCAGLPLTSVTVDLKDDYQVDDESYKEILFEFEARDTL</sequence>
<keyword evidence="1" id="KW-0732">Signal</keyword>
<gene>
    <name evidence="2" type="ORF">ISN74_11640</name>
</gene>
<dbReference type="RefSeq" id="WP_188800831.1">
    <property type="nucleotide sequence ID" value="NZ_BMIZ01000003.1"/>
</dbReference>